<evidence type="ECO:0000313" key="2">
    <source>
        <dbReference type="Proteomes" id="UP001153332"/>
    </source>
</evidence>
<reference evidence="1" key="1">
    <citation type="submission" date="2022-12" db="EMBL/GenBank/DDBJ databases">
        <title>Genome Sequence of Lasiodiplodia mahajangana.</title>
        <authorList>
            <person name="Buettner E."/>
        </authorList>
    </citation>
    <scope>NUCLEOTIDE SEQUENCE</scope>
    <source>
        <strain evidence="1">VT137</strain>
    </source>
</reference>
<name>A0ACC2JIE4_9PEZI</name>
<dbReference type="EMBL" id="JAPUUL010001497">
    <property type="protein sequence ID" value="KAJ8127252.1"/>
    <property type="molecule type" value="Genomic_DNA"/>
</dbReference>
<proteinExistence type="predicted"/>
<evidence type="ECO:0000313" key="1">
    <source>
        <dbReference type="EMBL" id="KAJ8127252.1"/>
    </source>
</evidence>
<protein>
    <submittedName>
        <fullName evidence="1">Uncharacterized protein</fullName>
    </submittedName>
</protein>
<organism evidence="1 2">
    <name type="scientific">Lasiodiplodia mahajangana</name>
    <dbReference type="NCBI Taxonomy" id="1108764"/>
    <lineage>
        <taxon>Eukaryota</taxon>
        <taxon>Fungi</taxon>
        <taxon>Dikarya</taxon>
        <taxon>Ascomycota</taxon>
        <taxon>Pezizomycotina</taxon>
        <taxon>Dothideomycetes</taxon>
        <taxon>Dothideomycetes incertae sedis</taxon>
        <taxon>Botryosphaeriales</taxon>
        <taxon>Botryosphaeriaceae</taxon>
        <taxon>Lasiodiplodia</taxon>
    </lineage>
</organism>
<gene>
    <name evidence="1" type="ORF">O1611_g6385</name>
</gene>
<comment type="caution">
    <text evidence="1">The sequence shown here is derived from an EMBL/GenBank/DDBJ whole genome shotgun (WGS) entry which is preliminary data.</text>
</comment>
<keyword evidence="2" id="KW-1185">Reference proteome</keyword>
<dbReference type="Proteomes" id="UP001153332">
    <property type="component" value="Unassembled WGS sequence"/>
</dbReference>
<sequence>MTEQTHYEIPLFDLGIDGAGFRVENDGDELQRAAIDQYKGSDIKYVADLIAVVHGTMTPTVGQQGEAEGLANKPGGGTSEPSPNGPIVKQLAPAGTFGMDEAAQTREEKIELHGSLEGGWNPITLGLGGSFERTSTTDTKTHAILKGVSWIEGRNRGAKNAATWDLQENRTLASGVPPHLRAAILLELPEEGRFRAEFHMTADVGAFHKKVKRRVGAKIGLDPVYFDPSETKKRDLGPPPEAVIKTNLSGCNLDSIGYAKVASFHLALALCLVIIAGFWFCVFFGHSISPLKMAQGCDQDNRLLSLIQKPSHDTKRPCVDIIALHGLQSTFAKTWRDNQKGGALSPWLRDYPFTARIFAYNGSMSFSSDQGLLDKSALEARAVALLAEISNKGEKKATGILVKELLWIANRDSRYLDIALATRAMIFYNIPNTSSSLEDDLFKLVLATIDTGDSDSLRTQQNELTELISQGTSAVRAATLRFEMIQNQYRIVSLHEVAPAEGGGVVLGPLNKDDPNLNILVPAARGKLPLSQPVSSAVRVIQKAIEEPRKDYQYVALACRQKVSSLHNYDDNLGKLHTGVALPVVSPLCADLVGRLSGLTTIYGSAGSGKSVLAEQISTSTFCADSVVVLSFSFSAANSRRGSYRDLLLSFILQLLYQGDSMFDSAYVGEVYSRTTWDSNVSSADLYRLLDALLSTQPKATIVSIIDTVNECNAESLIQLVGDFKRIVLKRTANYRVFLIGRPSDNVVRILGPFTDQSSVNLDEHMKQVTSQLMTRDLGDEKFKDLRNHLEEENATPSKTSFMAALARMDGLSNIPDRYDSTYKQLLGEIGAPQKWLEEVLLYMAFAKRPPTAAELADAIGVGSYSQKLDDLRPTLRKILSASPKQLKDDLEFAMGSLFRAANNIAELAHDTLHGVVRPDLDVFARNEAGISASDYKTGARSLCSLWGSPAVLSSPEIDDAENTAIRHRPVDYPCFAPISSQYYSFARYGDPSFAHSIEVHNGDDSLEEASKATRAAFSPSWDDVAARSWWSQTFSTLDGESTVEAKTELERFFSSEASAGNSVIKLLRPGENGSFAASDVALSVAVRRGSAEMTQLLTTALGIEEDLWLSAALRSCTYGRADILISILLLWRAEATGQELPEDELRTCLGRIVGYGHWHIIHALRRACPRTIGAMENEMLVSLIEDAAAQGRDGVIAELLSVHEPLPGSQNILVKPNGNANLLEMGPNTANALDQMAGSLGTGIESDDTATGIIIQKAEGEAVPKEAIEEKQDVRQDLFLGPAMVKAVEFGSAAVASILASASPAVLEYRVGFWRMDSLHWAAIYNKTEALCALLDSGADIESLDDQDATPLLLACLQGHTNIVRALLERGANPNHAATRGAKHRALHLAARRGSAAIVQMLLEAGASGNSRIDKPHRDTPLHQAMYLAHQNPDQYMEAVQVLLEFGADVDITKGGGKTALHLAIDVGLDERIVRTLLQFGADIDKLDGDGRSPLYCAVYKKEFELVETLWNPRGRKRESVLFNAAAEANMGRLHQLLEAGYEKKERDKWGRTAYDVAKSPEIRSLLAPTPVMPGSMPEDDGRAAVVPPMHRDQWCSTWQDEIIHHYSWWRCDICGRYLEDERFYHCCGCSGNCMVYGTVDMCHGCYTASECSEAAHKVLMRFVGNRMLSIQEFSPNIATFGWEVGDANQGTEMVEPST</sequence>
<accession>A0ACC2JIE4</accession>